<feature type="compositionally biased region" description="Polar residues" evidence="1">
    <location>
        <begin position="332"/>
        <end position="344"/>
    </location>
</feature>
<feature type="region of interest" description="Disordered" evidence="1">
    <location>
        <begin position="330"/>
        <end position="370"/>
    </location>
</feature>
<reference evidence="2 3" key="1">
    <citation type="submission" date="2024-09" db="EMBL/GenBank/DDBJ databases">
        <title>T2T genomes of carrot and Alternaria dauci and their utility for understanding host-pathogen interaction during carrot leaf blight disease.</title>
        <authorList>
            <person name="Liu W."/>
            <person name="Xu S."/>
            <person name="Ou C."/>
            <person name="Liu X."/>
            <person name="Zhuang F."/>
            <person name="Deng X.W."/>
        </authorList>
    </citation>
    <scope>NUCLEOTIDE SEQUENCE [LARGE SCALE GENOMIC DNA]</scope>
    <source>
        <strain evidence="2 3">A2016</strain>
    </source>
</reference>
<dbReference type="RefSeq" id="XP_069312039.1">
    <property type="nucleotide sequence ID" value="XM_069447129.1"/>
</dbReference>
<dbReference type="Proteomes" id="UP001578633">
    <property type="component" value="Chromosome 1"/>
</dbReference>
<dbReference type="GeneID" id="96082119"/>
<evidence type="ECO:0000256" key="1">
    <source>
        <dbReference type="SAM" id="MobiDB-lite"/>
    </source>
</evidence>
<evidence type="ECO:0000313" key="2">
    <source>
        <dbReference type="EMBL" id="KAL1801455.1"/>
    </source>
</evidence>
<feature type="region of interest" description="Disordered" evidence="1">
    <location>
        <begin position="265"/>
        <end position="318"/>
    </location>
</feature>
<organism evidence="2 3">
    <name type="scientific">Alternaria dauci</name>
    <dbReference type="NCBI Taxonomy" id="48095"/>
    <lineage>
        <taxon>Eukaryota</taxon>
        <taxon>Fungi</taxon>
        <taxon>Dikarya</taxon>
        <taxon>Ascomycota</taxon>
        <taxon>Pezizomycotina</taxon>
        <taxon>Dothideomycetes</taxon>
        <taxon>Pleosporomycetidae</taxon>
        <taxon>Pleosporales</taxon>
        <taxon>Pleosporineae</taxon>
        <taxon>Pleosporaceae</taxon>
        <taxon>Alternaria</taxon>
        <taxon>Alternaria sect. Porri</taxon>
    </lineage>
</organism>
<evidence type="ECO:0008006" key="4">
    <source>
        <dbReference type="Google" id="ProtNLM"/>
    </source>
</evidence>
<name>A0ABR3UZD9_9PLEO</name>
<sequence>MAHSVAANDRQEQVERRQQPIRQVVYTFLINLKLRFGEGSSEVMTILDILSRFQEGARSKKDTLVAIRLALGDQADLKQDLLNILFHREADWGVGDFDFGSHELPSQGSPSPQFLQPAHQPQMRLPPISPLWYEAGHAYPPVHPTGAVGSGNHGGFGMPVSSLLHQTASQFCHPNVFTSPVLTDSARFGPHVRDSHEGDTIHASKQCGVETVPHPGRSQYEWEETGHPKEPRSSYIQPWSPVASSSMLDYTHPFASSYCDFSALSRGTHQSPHSSSNEGQTEATSPSVLGTPIAVPIGQAIHDMPPPSNKRRRGSSRVQVDVREDINEDFTHTANPTPRPTTGINHPFFLPKPKKKITDENTTSGRRGGHYIHSLCGKGFSSRSKVKKHHWGNKLDDLETTTGCWAKKNKPSENQPSFEGLSSYHSHQLPVRTSLDKLLTAVNIASEIDAPRPQGRIDSVVSHLDAQAAATERNKQYVTEWQSASDGYGVEPFVYDQKHPYTDYELGLQGIHVPVNVALPGLNGLLSHTPSMDSLAHPRWHNDRNLVYAADPGHATLRSSFSPDSDEGHQS</sequence>
<gene>
    <name evidence="2" type="ORF">ACET3X_001797</name>
</gene>
<protein>
    <recommendedName>
        <fullName evidence="4">C2H2-type domain-containing protein</fullName>
    </recommendedName>
</protein>
<comment type="caution">
    <text evidence="2">The sequence shown here is derived from an EMBL/GenBank/DDBJ whole genome shotgun (WGS) entry which is preliminary data.</text>
</comment>
<dbReference type="EMBL" id="JBHGVX010000001">
    <property type="protein sequence ID" value="KAL1801455.1"/>
    <property type="molecule type" value="Genomic_DNA"/>
</dbReference>
<keyword evidence="3" id="KW-1185">Reference proteome</keyword>
<feature type="compositionally biased region" description="Polar residues" evidence="1">
    <location>
        <begin position="265"/>
        <end position="288"/>
    </location>
</feature>
<feature type="region of interest" description="Disordered" evidence="1">
    <location>
        <begin position="205"/>
        <end position="236"/>
    </location>
</feature>
<proteinExistence type="predicted"/>
<evidence type="ECO:0000313" key="3">
    <source>
        <dbReference type="Proteomes" id="UP001578633"/>
    </source>
</evidence>
<accession>A0ABR3UZD9</accession>